<evidence type="ECO:0000256" key="1">
    <source>
        <dbReference type="SAM" id="MobiDB-lite"/>
    </source>
</evidence>
<dbReference type="OrthoDB" id="6771547at2759"/>
<organism evidence="2 3">
    <name type="scientific">Ignelater luminosus</name>
    <name type="common">Cucubano</name>
    <name type="synonym">Pyrophorus luminosus</name>
    <dbReference type="NCBI Taxonomy" id="2038154"/>
    <lineage>
        <taxon>Eukaryota</taxon>
        <taxon>Metazoa</taxon>
        <taxon>Ecdysozoa</taxon>
        <taxon>Arthropoda</taxon>
        <taxon>Hexapoda</taxon>
        <taxon>Insecta</taxon>
        <taxon>Pterygota</taxon>
        <taxon>Neoptera</taxon>
        <taxon>Endopterygota</taxon>
        <taxon>Coleoptera</taxon>
        <taxon>Polyphaga</taxon>
        <taxon>Elateriformia</taxon>
        <taxon>Elateroidea</taxon>
        <taxon>Elateridae</taxon>
        <taxon>Agrypninae</taxon>
        <taxon>Pyrophorini</taxon>
        <taxon>Ignelater</taxon>
    </lineage>
</organism>
<name>A0A8K0DF54_IGNLU</name>
<dbReference type="EMBL" id="VTPC01001382">
    <property type="protein sequence ID" value="KAF2902166.1"/>
    <property type="molecule type" value="Genomic_DNA"/>
</dbReference>
<evidence type="ECO:0000313" key="3">
    <source>
        <dbReference type="Proteomes" id="UP000801492"/>
    </source>
</evidence>
<feature type="region of interest" description="Disordered" evidence="1">
    <location>
        <begin position="64"/>
        <end position="93"/>
    </location>
</feature>
<dbReference type="AlphaFoldDB" id="A0A8K0DF54"/>
<comment type="caution">
    <text evidence="2">The sequence shown here is derived from an EMBL/GenBank/DDBJ whole genome shotgun (WGS) entry which is preliminary data.</text>
</comment>
<proteinExistence type="predicted"/>
<protein>
    <submittedName>
        <fullName evidence="2">Uncharacterized protein</fullName>
    </submittedName>
</protein>
<accession>A0A8K0DF54</accession>
<dbReference type="PANTHER" id="PTHR19446">
    <property type="entry name" value="REVERSE TRANSCRIPTASES"/>
    <property type="match status" value="1"/>
</dbReference>
<evidence type="ECO:0000313" key="2">
    <source>
        <dbReference type="EMBL" id="KAF2902166.1"/>
    </source>
</evidence>
<gene>
    <name evidence="2" type="ORF">ILUMI_04024</name>
</gene>
<dbReference type="Proteomes" id="UP000801492">
    <property type="component" value="Unassembled WGS sequence"/>
</dbReference>
<keyword evidence="3" id="KW-1185">Reference proteome</keyword>
<sequence length="164" mass="19723">MNQKIRTKRLPREKKRRYNKELLRKIEGELRKDKNGKIIVEENPILDRWQEYYSELLNNLEEEVEGDELQRNHHEQTAQNQREEEEQPPDKEDIEKIIKNFKNNKSPGNEGITSEMFKYRELELVKQMQKLIEEIWIQEQMPSEWTEATICPISKKGDSISKIG</sequence>
<reference evidence="2" key="1">
    <citation type="submission" date="2019-08" db="EMBL/GenBank/DDBJ databases">
        <title>The genome of the North American firefly Photinus pyralis.</title>
        <authorList>
            <consortium name="Photinus pyralis genome working group"/>
            <person name="Fallon T.R."/>
            <person name="Sander Lower S.E."/>
            <person name="Weng J.-K."/>
        </authorList>
    </citation>
    <scope>NUCLEOTIDE SEQUENCE</scope>
    <source>
        <strain evidence="2">TRF0915ILg1</strain>
        <tissue evidence="2">Whole body</tissue>
    </source>
</reference>